<dbReference type="GO" id="GO:0032259">
    <property type="term" value="P:methylation"/>
    <property type="evidence" value="ECO:0007669"/>
    <property type="project" value="UniProtKB-KW"/>
</dbReference>
<gene>
    <name evidence="4" type="ORF">Geu3261_0035_083</name>
</gene>
<evidence type="ECO:0000259" key="3">
    <source>
        <dbReference type="Pfam" id="PF02870"/>
    </source>
</evidence>
<dbReference type="Gene3D" id="1.10.10.10">
    <property type="entry name" value="Winged helix-like DNA-binding domain superfamily/Winged helix DNA-binding domain"/>
    <property type="match status" value="1"/>
</dbReference>
<protein>
    <submittedName>
        <fullName evidence="4">O6-methylguanine-DNA methyltransferase</fullName>
    </submittedName>
</protein>
<dbReference type="InterPro" id="IPR036388">
    <property type="entry name" value="WH-like_DNA-bd_sf"/>
</dbReference>
<evidence type="ECO:0000259" key="2">
    <source>
        <dbReference type="Pfam" id="PF01035"/>
    </source>
</evidence>
<dbReference type="Pfam" id="PF02870">
    <property type="entry name" value="Methyltransf_1N"/>
    <property type="match status" value="1"/>
</dbReference>
<dbReference type="AlphaFoldDB" id="A0A0D6PYZ7"/>
<dbReference type="InterPro" id="IPR014048">
    <property type="entry name" value="MethylDNA_cys_MeTrfase_DNA-bd"/>
</dbReference>
<reference evidence="4 5" key="1">
    <citation type="submission" date="2012-11" db="EMBL/GenBank/DDBJ databases">
        <title>Whole genome sequence of Gluconacetobacter europaeus NBRC3261.</title>
        <authorList>
            <person name="Azuma Y."/>
            <person name="Higashiura N."/>
            <person name="Hirakawa H."/>
            <person name="Matsushita K."/>
        </authorList>
    </citation>
    <scope>NUCLEOTIDE SEQUENCE [LARGE SCALE GENOMIC DNA]</scope>
    <source>
        <strain evidence="4 5">NBRC 3261</strain>
    </source>
</reference>
<dbReference type="InterPro" id="IPR036217">
    <property type="entry name" value="MethylDNA_cys_MeTrfase_DNAb"/>
</dbReference>
<dbReference type="Pfam" id="PF01035">
    <property type="entry name" value="DNA_binding_1"/>
    <property type="match status" value="1"/>
</dbReference>
<dbReference type="SUPFAM" id="SSF46767">
    <property type="entry name" value="Methylated DNA-protein cysteine methyltransferase, C-terminal domain"/>
    <property type="match status" value="1"/>
</dbReference>
<dbReference type="PANTHER" id="PTHR10815">
    <property type="entry name" value="METHYLATED-DNA--PROTEIN-CYSTEINE METHYLTRANSFERASE"/>
    <property type="match status" value="1"/>
</dbReference>
<organism evidence="4 5">
    <name type="scientific">Komagataeibacter europaeus NBRC 3261</name>
    <dbReference type="NCBI Taxonomy" id="1234669"/>
    <lineage>
        <taxon>Bacteria</taxon>
        <taxon>Pseudomonadati</taxon>
        <taxon>Pseudomonadota</taxon>
        <taxon>Alphaproteobacteria</taxon>
        <taxon>Acetobacterales</taxon>
        <taxon>Acetobacteraceae</taxon>
        <taxon>Komagataeibacter</taxon>
    </lineage>
</organism>
<sequence length="156" mass="17525">MPQLSMHSPLAPLTVSVEDGKIVALDWGWGRDQEETPLLLESRAWLDAYFDGEVTLCRLPLAPYGTPEQLRAWQFMQTIPVGQQVSWQDAARLANVSTDTIISACSENPIPILIPCHRIDFTDCPRYDPETYPGDEGARDRQFLRDLETLSATPLP</sequence>
<dbReference type="CDD" id="cd06445">
    <property type="entry name" value="ATase"/>
    <property type="match status" value="1"/>
</dbReference>
<keyword evidence="4" id="KW-0489">Methyltransferase</keyword>
<dbReference type="InterPro" id="IPR036631">
    <property type="entry name" value="MGMT_N_sf"/>
</dbReference>
<name>A0A0D6PYZ7_KOMEU</name>
<accession>A0A0D6PYZ7</accession>
<proteinExistence type="predicted"/>
<dbReference type="Proteomes" id="UP000032675">
    <property type="component" value="Unassembled WGS sequence"/>
</dbReference>
<evidence type="ECO:0000313" key="5">
    <source>
        <dbReference type="Proteomes" id="UP000032675"/>
    </source>
</evidence>
<dbReference type="InterPro" id="IPR008332">
    <property type="entry name" value="MethylG_MeTrfase_N"/>
</dbReference>
<feature type="domain" description="Methylated-DNA-[protein]-cysteine S-methyltransferase DNA binding" evidence="2">
    <location>
        <begin position="69"/>
        <end position="119"/>
    </location>
</feature>
<evidence type="ECO:0000313" key="4">
    <source>
        <dbReference type="EMBL" id="GAN95721.1"/>
    </source>
</evidence>
<dbReference type="PANTHER" id="PTHR10815:SF13">
    <property type="entry name" value="METHYLATED-DNA--PROTEIN-CYSTEINE METHYLTRANSFERASE"/>
    <property type="match status" value="1"/>
</dbReference>
<feature type="domain" description="Methylguanine DNA methyltransferase ribonuclease-like" evidence="3">
    <location>
        <begin position="6"/>
        <end position="63"/>
    </location>
</feature>
<evidence type="ECO:0000256" key="1">
    <source>
        <dbReference type="ARBA" id="ARBA00022763"/>
    </source>
</evidence>
<comment type="caution">
    <text evidence="4">The sequence shown here is derived from an EMBL/GenBank/DDBJ whole genome shotgun (WGS) entry which is preliminary data.</text>
</comment>
<dbReference type="GO" id="GO:0006281">
    <property type="term" value="P:DNA repair"/>
    <property type="evidence" value="ECO:0007669"/>
    <property type="project" value="InterPro"/>
</dbReference>
<keyword evidence="4" id="KW-0808">Transferase</keyword>
<dbReference type="SUPFAM" id="SSF53155">
    <property type="entry name" value="Methylated DNA-protein cysteine methyltransferase domain"/>
    <property type="match status" value="1"/>
</dbReference>
<keyword evidence="1" id="KW-0227">DNA damage</keyword>
<dbReference type="GO" id="GO:0003908">
    <property type="term" value="F:methylated-DNA-[protein]-cysteine S-methyltransferase activity"/>
    <property type="evidence" value="ECO:0007669"/>
    <property type="project" value="InterPro"/>
</dbReference>
<dbReference type="EMBL" id="BANI01000035">
    <property type="protein sequence ID" value="GAN95721.1"/>
    <property type="molecule type" value="Genomic_DNA"/>
</dbReference>